<dbReference type="InterPro" id="IPR025552">
    <property type="entry name" value="YkyB"/>
</dbReference>
<accession>A0A0J1IIL5</accession>
<reference evidence="1 2" key="1">
    <citation type="submission" date="2015-05" db="EMBL/GenBank/DDBJ databases">
        <title>Whole genome sequence and identification of bacterial endophytes from Costus igneus.</title>
        <authorList>
            <person name="Lee Y.P."/>
            <person name="Gan H.M."/>
            <person name="Eng W."/>
            <person name="Wheatley M.S."/>
            <person name="Caraballo A."/>
            <person name="Polter S."/>
            <person name="Savka M.A."/>
            <person name="Hudson A.O."/>
        </authorList>
    </citation>
    <scope>NUCLEOTIDE SEQUENCE [LARGE SCALE GENOMIC DNA]</scope>
    <source>
        <strain evidence="1 2">RIT379</strain>
    </source>
</reference>
<dbReference type="GeneID" id="56348973"/>
<evidence type="ECO:0000313" key="1">
    <source>
        <dbReference type="EMBL" id="KLV25799.1"/>
    </source>
</evidence>
<comment type="caution">
    <text evidence="1">The sequence shown here is derived from an EMBL/GenBank/DDBJ whole genome shotgun (WGS) entry which is preliminary data.</text>
</comment>
<dbReference type="PATRIC" id="fig|1397.4.peg.1057"/>
<sequence>MNKQQQYPPPIQPTVVNLLQAISVVNRHAKTAPNPKFLYKLKHDSLHKLLAEGKAKKIGLHFSNNPKYSQQQSDLLIACENYTFHLPPTKKDFEELPHLGSLNQSIRNPKSTLSLTQSKKLLSTYTGLKEETPPNHSIRKKKYQKPVFKKLGESY</sequence>
<dbReference type="Pfam" id="PF14177">
    <property type="entry name" value="YkyB"/>
    <property type="match status" value="1"/>
</dbReference>
<dbReference type="RefSeq" id="WP_047942975.1">
    <property type="nucleotide sequence ID" value="NZ_CP053989.1"/>
</dbReference>
<gene>
    <name evidence="1" type="ORF">ABW02_14475</name>
</gene>
<protein>
    <submittedName>
        <fullName evidence="1">Uncharacterized protein</fullName>
    </submittedName>
</protein>
<evidence type="ECO:0000313" key="2">
    <source>
        <dbReference type="Proteomes" id="UP000036045"/>
    </source>
</evidence>
<dbReference type="EMBL" id="LDPH01000013">
    <property type="protein sequence ID" value="KLV25799.1"/>
    <property type="molecule type" value="Genomic_DNA"/>
</dbReference>
<organism evidence="1 2">
    <name type="scientific">Niallia circulans</name>
    <name type="common">Bacillus circulans</name>
    <dbReference type="NCBI Taxonomy" id="1397"/>
    <lineage>
        <taxon>Bacteria</taxon>
        <taxon>Bacillati</taxon>
        <taxon>Bacillota</taxon>
        <taxon>Bacilli</taxon>
        <taxon>Bacillales</taxon>
        <taxon>Bacillaceae</taxon>
        <taxon>Niallia</taxon>
    </lineage>
</organism>
<keyword evidence="2" id="KW-1185">Reference proteome</keyword>
<dbReference type="AlphaFoldDB" id="A0A0J1IIL5"/>
<name>A0A0J1IIL5_NIACI</name>
<proteinExistence type="predicted"/>
<dbReference type="Proteomes" id="UP000036045">
    <property type="component" value="Unassembled WGS sequence"/>
</dbReference>
<dbReference type="OrthoDB" id="2360869at2"/>